<comment type="caution">
    <text evidence="2">The sequence shown here is derived from an EMBL/GenBank/DDBJ whole genome shotgun (WGS) entry which is preliminary data.</text>
</comment>
<accession>A0AAW2BQN1</accession>
<evidence type="ECO:0008006" key="4">
    <source>
        <dbReference type="Google" id="ProtNLM"/>
    </source>
</evidence>
<proteinExistence type="predicted"/>
<evidence type="ECO:0000313" key="3">
    <source>
        <dbReference type="Proteomes" id="UP001459277"/>
    </source>
</evidence>
<organism evidence="2 3">
    <name type="scientific">Lithocarpus litseifolius</name>
    <dbReference type="NCBI Taxonomy" id="425828"/>
    <lineage>
        <taxon>Eukaryota</taxon>
        <taxon>Viridiplantae</taxon>
        <taxon>Streptophyta</taxon>
        <taxon>Embryophyta</taxon>
        <taxon>Tracheophyta</taxon>
        <taxon>Spermatophyta</taxon>
        <taxon>Magnoliopsida</taxon>
        <taxon>eudicotyledons</taxon>
        <taxon>Gunneridae</taxon>
        <taxon>Pentapetalae</taxon>
        <taxon>rosids</taxon>
        <taxon>fabids</taxon>
        <taxon>Fagales</taxon>
        <taxon>Fagaceae</taxon>
        <taxon>Lithocarpus</taxon>
    </lineage>
</organism>
<gene>
    <name evidence="2" type="ORF">SO802_028575</name>
</gene>
<dbReference type="Gene3D" id="2.60.120.330">
    <property type="entry name" value="B-lactam Antibiotic, Isopenicillin N Synthase, Chain"/>
    <property type="match status" value="1"/>
</dbReference>
<protein>
    <recommendedName>
        <fullName evidence="4">Non-haem dioxygenase N-terminal domain-containing protein</fullName>
    </recommendedName>
</protein>
<dbReference type="EMBL" id="JAZDWU010000010">
    <property type="protein sequence ID" value="KAK9988336.1"/>
    <property type="molecule type" value="Genomic_DNA"/>
</dbReference>
<name>A0AAW2BQN1_9ROSI</name>
<evidence type="ECO:0000256" key="1">
    <source>
        <dbReference type="SAM" id="MobiDB-lite"/>
    </source>
</evidence>
<dbReference type="SUPFAM" id="SSF51197">
    <property type="entry name" value="Clavaminate synthase-like"/>
    <property type="match status" value="1"/>
</dbReference>
<dbReference type="InterPro" id="IPR027443">
    <property type="entry name" value="IPNS-like_sf"/>
</dbReference>
<evidence type="ECO:0000313" key="2">
    <source>
        <dbReference type="EMBL" id="KAK9988336.1"/>
    </source>
</evidence>
<keyword evidence="3" id="KW-1185">Reference proteome</keyword>
<dbReference type="AlphaFoldDB" id="A0AAW2BQN1"/>
<dbReference type="Proteomes" id="UP001459277">
    <property type="component" value="Unassembled WGS sequence"/>
</dbReference>
<reference evidence="2 3" key="1">
    <citation type="submission" date="2024-01" db="EMBL/GenBank/DDBJ databases">
        <title>A telomere-to-telomere, gap-free genome of sweet tea (Lithocarpus litseifolius).</title>
        <authorList>
            <person name="Zhou J."/>
        </authorList>
    </citation>
    <scope>NUCLEOTIDE SEQUENCE [LARGE SCALE GENOMIC DNA]</scope>
    <source>
        <strain evidence="2">Zhou-2022a</strain>
        <tissue evidence="2">Leaf</tissue>
    </source>
</reference>
<sequence length="121" mass="13840">MGAVDPAFIQEPEHRPRISYIEGQGIPLIDLSPIHSSDNVSAIEGLFKEIGSACKEWGFFQSEKKVYGHFDNEHTKNVKDWREVFDFTINDPVIVPASPEPDDEEVTEWKNQWPQYPPELG</sequence>
<feature type="region of interest" description="Disordered" evidence="1">
    <location>
        <begin position="93"/>
        <end position="121"/>
    </location>
</feature>